<dbReference type="AlphaFoldDB" id="A0A0C1H4M3"/>
<feature type="domain" description="Peptidase M16 C-terminal" evidence="5">
    <location>
        <begin position="186"/>
        <end position="368"/>
    </location>
</feature>
<dbReference type="SUPFAM" id="SSF63411">
    <property type="entry name" value="LuxS/MPP-like metallohydrolase"/>
    <property type="match status" value="2"/>
</dbReference>
<gene>
    <name evidence="6" type="ORF">MCC93_09520</name>
    <name evidence="7" type="ORF">MON37_02025</name>
</gene>
<keyword evidence="9" id="KW-1185">Reference proteome</keyword>
<feature type="chain" id="PRO_5002133108" evidence="3">
    <location>
        <begin position="20"/>
        <end position="453"/>
    </location>
</feature>
<dbReference type="InterPro" id="IPR011249">
    <property type="entry name" value="Metalloenz_LuxS/M16"/>
</dbReference>
<evidence type="ECO:0000259" key="5">
    <source>
        <dbReference type="Pfam" id="PF05193"/>
    </source>
</evidence>
<evidence type="ECO:0000256" key="3">
    <source>
        <dbReference type="SAM" id="SignalP"/>
    </source>
</evidence>
<dbReference type="Pfam" id="PF05193">
    <property type="entry name" value="Peptidase_M16_C"/>
    <property type="match status" value="1"/>
</dbReference>
<accession>A0A0C1H4M3</accession>
<evidence type="ECO:0000313" key="8">
    <source>
        <dbReference type="Proteomes" id="UP000031390"/>
    </source>
</evidence>
<evidence type="ECO:0000256" key="1">
    <source>
        <dbReference type="ARBA" id="ARBA00007261"/>
    </source>
</evidence>
<proteinExistence type="inferred from homology"/>
<dbReference type="EMBL" id="CP094242">
    <property type="protein sequence ID" value="UNV87745.1"/>
    <property type="molecule type" value="Genomic_DNA"/>
</dbReference>
<dbReference type="PANTHER" id="PTHR11851">
    <property type="entry name" value="METALLOPROTEASE"/>
    <property type="match status" value="1"/>
</dbReference>
<organism evidence="6 8">
    <name type="scientific">Morococcus cerebrosus</name>
    <dbReference type="NCBI Taxonomy" id="1056807"/>
    <lineage>
        <taxon>Bacteria</taxon>
        <taxon>Pseudomonadati</taxon>
        <taxon>Pseudomonadota</taxon>
        <taxon>Betaproteobacteria</taxon>
        <taxon>Neisseriales</taxon>
        <taxon>Neisseriaceae</taxon>
        <taxon>Morococcus</taxon>
    </lineage>
</organism>
<dbReference type="Proteomes" id="UP000829504">
    <property type="component" value="Chromosome"/>
</dbReference>
<dbReference type="Pfam" id="PF00675">
    <property type="entry name" value="Peptidase_M16"/>
    <property type="match status" value="1"/>
</dbReference>
<evidence type="ECO:0000313" key="9">
    <source>
        <dbReference type="Proteomes" id="UP000829504"/>
    </source>
</evidence>
<evidence type="ECO:0000256" key="2">
    <source>
        <dbReference type="SAM" id="MobiDB-lite"/>
    </source>
</evidence>
<name>A0A0C1H4M3_9NEIS</name>
<sequence length="453" mass="50289">MLSRYVFLSACLLSCATFAQTLSQTLPNGLKIIVKEDRRAPVAVSQIWYKVGSVDEKPGKSGLSHALEHMMFKGTPSVPSGEYSSRIARLGGDDNAYTNRSETVYYANIASANLPEVLKLEADRMHNLNFSDKEFANEMNVIREERRQRTEDDADGKMWEQIYLNSFTLPSMKASVIGYMEDLHTLRADDLRAWYKQFYAPNNAVLVIVGDVDAKQTLRTAAGLFGKIPRKSLPERNNLKAEPVKRAPSFAQASSPVTRQPLAAISWRVPSLSRLDDKLPYALDVLTDVLAGNTSSRLDKNLVRDKQSALSANAHYDLLSREMPLFGVFGMPAENVSAETLLTQMKSEIKDIADNGISKEELDRIKAQALAGEIYARDSMVSQASLMGRLEARGFKYSDEAAIRRRIQAVTAEEVQKAAQMLTDDRSSTVIIMPESAPPAPADYTAVKKPEKQ</sequence>
<dbReference type="EMBL" id="JUFZ01000039">
    <property type="protein sequence ID" value="KIC09137.1"/>
    <property type="molecule type" value="Genomic_DNA"/>
</dbReference>
<feature type="region of interest" description="Disordered" evidence="2">
    <location>
        <begin position="434"/>
        <end position="453"/>
    </location>
</feature>
<dbReference type="GO" id="GO:0046872">
    <property type="term" value="F:metal ion binding"/>
    <property type="evidence" value="ECO:0007669"/>
    <property type="project" value="InterPro"/>
</dbReference>
<dbReference type="InterPro" id="IPR007863">
    <property type="entry name" value="Peptidase_M16_C"/>
</dbReference>
<dbReference type="PATRIC" id="fig|1056807.3.peg.917"/>
<evidence type="ECO:0000313" key="6">
    <source>
        <dbReference type="EMBL" id="KIC09137.1"/>
    </source>
</evidence>
<keyword evidence="3" id="KW-0732">Signal</keyword>
<feature type="domain" description="Peptidase M16 N-terminal" evidence="4">
    <location>
        <begin position="32"/>
        <end position="151"/>
    </location>
</feature>
<comment type="similarity">
    <text evidence="1">Belongs to the peptidase M16 family.</text>
</comment>
<dbReference type="Gene3D" id="3.30.830.10">
    <property type="entry name" value="Metalloenzyme, LuxS/M16 peptidase-like"/>
    <property type="match status" value="2"/>
</dbReference>
<dbReference type="RefSeq" id="WP_039406672.1">
    <property type="nucleotide sequence ID" value="NZ_CP094242.1"/>
</dbReference>
<reference evidence="6 8" key="1">
    <citation type="submission" date="2014-12" db="EMBL/GenBank/DDBJ databases">
        <title>Genome sequence of Morococcus cerebrosus.</title>
        <authorList>
            <person name="Shin S.-K."/>
            <person name="Yi H."/>
        </authorList>
    </citation>
    <scope>NUCLEOTIDE SEQUENCE [LARGE SCALE GENOMIC DNA]</scope>
    <source>
        <strain evidence="6 8">CIP 81.93</strain>
    </source>
</reference>
<dbReference type="Proteomes" id="UP000031390">
    <property type="component" value="Unassembled WGS sequence"/>
</dbReference>
<dbReference type="PANTHER" id="PTHR11851:SF49">
    <property type="entry name" value="MITOCHONDRIAL-PROCESSING PEPTIDASE SUBUNIT ALPHA"/>
    <property type="match status" value="1"/>
</dbReference>
<dbReference type="MEROPS" id="M16.019"/>
<feature type="signal peptide" evidence="3">
    <location>
        <begin position="1"/>
        <end position="19"/>
    </location>
</feature>
<reference evidence="7 9" key="2">
    <citation type="submission" date="2022-03" db="EMBL/GenBank/DDBJ databases">
        <title>Genome sequencing of Morococcus cerebrosus.</title>
        <authorList>
            <person name="Baek M.-G."/>
            <person name="Yi H."/>
        </authorList>
    </citation>
    <scope>NUCLEOTIDE SEQUENCE [LARGE SCALE GENOMIC DNA]</scope>
    <source>
        <strain evidence="7 9">CIP 81.93</strain>
    </source>
</reference>
<evidence type="ECO:0000259" key="4">
    <source>
        <dbReference type="Pfam" id="PF00675"/>
    </source>
</evidence>
<evidence type="ECO:0000313" key="7">
    <source>
        <dbReference type="EMBL" id="UNV87745.1"/>
    </source>
</evidence>
<dbReference type="InterPro" id="IPR050361">
    <property type="entry name" value="MPP/UQCRC_Complex"/>
</dbReference>
<dbReference type="InterPro" id="IPR011765">
    <property type="entry name" value="Pept_M16_N"/>
</dbReference>
<protein>
    <submittedName>
        <fullName evidence="7">Insulinase family protein</fullName>
    </submittedName>
    <submittedName>
        <fullName evidence="6">Peptidase, M16 family</fullName>
    </submittedName>
</protein>